<dbReference type="GeneID" id="25408199"/>
<evidence type="ECO:0000313" key="2">
    <source>
        <dbReference type="Proteomes" id="UP000027730"/>
    </source>
</evidence>
<organism evidence="1 2">
    <name type="scientific">Aureobasidium namibiae CBS 147.97</name>
    <dbReference type="NCBI Taxonomy" id="1043004"/>
    <lineage>
        <taxon>Eukaryota</taxon>
        <taxon>Fungi</taxon>
        <taxon>Dikarya</taxon>
        <taxon>Ascomycota</taxon>
        <taxon>Pezizomycotina</taxon>
        <taxon>Dothideomycetes</taxon>
        <taxon>Dothideomycetidae</taxon>
        <taxon>Dothideales</taxon>
        <taxon>Saccotheciaceae</taxon>
        <taxon>Aureobasidium</taxon>
    </lineage>
</organism>
<reference evidence="1 2" key="1">
    <citation type="journal article" date="2014" name="BMC Genomics">
        <title>Genome sequencing of four Aureobasidium pullulans varieties: biotechnological potential, stress tolerance, and description of new species.</title>
        <authorList>
            <person name="Gostin Ar C."/>
            <person name="Ohm R.A."/>
            <person name="Kogej T."/>
            <person name="Sonjak S."/>
            <person name="Turk M."/>
            <person name="Zajc J."/>
            <person name="Zalar P."/>
            <person name="Grube M."/>
            <person name="Sun H."/>
            <person name="Han J."/>
            <person name="Sharma A."/>
            <person name="Chiniquy J."/>
            <person name="Ngan C.Y."/>
            <person name="Lipzen A."/>
            <person name="Barry K."/>
            <person name="Grigoriev I.V."/>
            <person name="Gunde-Cimerman N."/>
        </authorList>
    </citation>
    <scope>NUCLEOTIDE SEQUENCE [LARGE SCALE GENOMIC DNA]</scope>
    <source>
        <strain evidence="1 2">CBS 147.97</strain>
    </source>
</reference>
<gene>
    <name evidence="1" type="ORF">M436DRAFT_28101</name>
</gene>
<dbReference type="HOGENOM" id="CLU_197705_0_0_1"/>
<evidence type="ECO:0008006" key="3">
    <source>
        <dbReference type="Google" id="ProtNLM"/>
    </source>
</evidence>
<accession>A0A074XB85</accession>
<protein>
    <recommendedName>
        <fullName evidence="3">F-box domain-containing protein</fullName>
    </recommendedName>
</protein>
<dbReference type="AlphaFoldDB" id="A0A074XB85"/>
<dbReference type="Proteomes" id="UP000027730">
    <property type="component" value="Unassembled WGS sequence"/>
</dbReference>
<evidence type="ECO:0000313" key="1">
    <source>
        <dbReference type="EMBL" id="KEQ71901.1"/>
    </source>
</evidence>
<sequence length="71" mass="7812">MTLLPVLPNELMLLLYKHQTTISDRLALSSISRNMRSLLIDNAYTILTAVCKNADPLSAAKILVSIISRTA</sequence>
<feature type="non-terminal residue" evidence="1">
    <location>
        <position position="71"/>
    </location>
</feature>
<proteinExistence type="predicted"/>
<dbReference type="OrthoDB" id="3941247at2759"/>
<name>A0A074XB85_9PEZI</name>
<keyword evidence="2" id="KW-1185">Reference proteome</keyword>
<dbReference type="RefSeq" id="XP_013426092.1">
    <property type="nucleotide sequence ID" value="XM_013570638.1"/>
</dbReference>
<dbReference type="EMBL" id="KL584712">
    <property type="protein sequence ID" value="KEQ71901.1"/>
    <property type="molecule type" value="Genomic_DNA"/>
</dbReference>